<dbReference type="PANTHER" id="PTHR48207:SF3">
    <property type="entry name" value="SUCCINATE--HYDROXYMETHYLGLUTARATE COA-TRANSFERASE"/>
    <property type="match status" value="1"/>
</dbReference>
<protein>
    <recommendedName>
        <fullName evidence="5">CoA-transferase family III</fullName>
    </recommendedName>
</protein>
<accession>A0A9P8QU59</accession>
<dbReference type="Proteomes" id="UP000827724">
    <property type="component" value="Unassembled WGS sequence"/>
</dbReference>
<sequence length="453" mass="49356">MSQIRGMAVSALVRLSRSGSGSAPAQCLDVTTRGIRRYSAAAASGGLLPLEGYRVLDMTRVLAGPYCTQILGDLGAEVIKIEHPTRGDDTRAWGPPYAKYKPDSGRQGPGESAYFLGVNRNKKSLALSFQHQGGVDILHKLAAKCDILVENYLPGTLKKYSMDYESLRKINPGLVYASITGYGQTGPYSNRAGYDVMVEAEFGLMHITGSRDGPPVKVGVAVTDLTTGLYTSNSIMAALLSRAKTGKGQHIDVALSDCQTATLANIASSCLISGEKDSGRWGTAHPSIVPYRAFKTKDGDILIGGGNDRLFGVLCDRIGRPHWKDDAKFRTNTDRVAHREELEAEIEVITQQRTTQEWLEVLEGSRMPYAAINDVRGTLSHSHTKARDMVVEIDHEYCGPIKMVNTPVKWSETQPIVRTPPPVLGQHTDEILRQYVGLAESDITALRDQGVVR</sequence>
<dbReference type="GO" id="GO:0047369">
    <property type="term" value="F:succinate-hydroxymethylglutarate CoA-transferase activity"/>
    <property type="evidence" value="ECO:0007669"/>
    <property type="project" value="TreeGrafter"/>
</dbReference>
<dbReference type="InterPro" id="IPR044855">
    <property type="entry name" value="CoA-Trfase_III_dom3_sf"/>
</dbReference>
<dbReference type="GO" id="GO:0005739">
    <property type="term" value="C:mitochondrion"/>
    <property type="evidence" value="ECO:0007669"/>
    <property type="project" value="TreeGrafter"/>
</dbReference>
<dbReference type="InterPro" id="IPR050483">
    <property type="entry name" value="CoA-transferase_III_domain"/>
</dbReference>
<dbReference type="EMBL" id="JAIWOZ010000002">
    <property type="protein sequence ID" value="KAH6608622.1"/>
    <property type="molecule type" value="Genomic_DNA"/>
</dbReference>
<dbReference type="InterPro" id="IPR003673">
    <property type="entry name" value="CoA-Trfase_fam_III"/>
</dbReference>
<proteinExistence type="inferred from homology"/>
<comment type="caution">
    <text evidence="3">The sequence shown here is derived from an EMBL/GenBank/DDBJ whole genome shotgun (WGS) entry which is preliminary data.</text>
</comment>
<name>A0A9P8QU59_9HYPO</name>
<keyword evidence="2" id="KW-0808">Transferase</keyword>
<evidence type="ECO:0000313" key="4">
    <source>
        <dbReference type="Proteomes" id="UP000827724"/>
    </source>
</evidence>
<dbReference type="PANTHER" id="PTHR48207">
    <property type="entry name" value="SUCCINATE--HYDROXYMETHYLGLUTARATE COA-TRANSFERASE"/>
    <property type="match status" value="1"/>
</dbReference>
<dbReference type="FunFam" id="3.30.1540.10:FF:000005">
    <property type="entry name" value="succinate--hydroxymethylglutarate CoA-transferase isoform X4"/>
    <property type="match status" value="1"/>
</dbReference>
<dbReference type="InterPro" id="IPR023606">
    <property type="entry name" value="CoA-Trfase_III_dom_1_sf"/>
</dbReference>
<organism evidence="3 4">
    <name type="scientific">Trichoderma cornu-damae</name>
    <dbReference type="NCBI Taxonomy" id="654480"/>
    <lineage>
        <taxon>Eukaryota</taxon>
        <taxon>Fungi</taxon>
        <taxon>Dikarya</taxon>
        <taxon>Ascomycota</taxon>
        <taxon>Pezizomycotina</taxon>
        <taxon>Sordariomycetes</taxon>
        <taxon>Hypocreomycetidae</taxon>
        <taxon>Hypocreales</taxon>
        <taxon>Hypocreaceae</taxon>
        <taxon>Trichoderma</taxon>
    </lineage>
</organism>
<evidence type="ECO:0000256" key="1">
    <source>
        <dbReference type="ARBA" id="ARBA00008383"/>
    </source>
</evidence>
<evidence type="ECO:0000256" key="2">
    <source>
        <dbReference type="ARBA" id="ARBA00022679"/>
    </source>
</evidence>
<reference evidence="3" key="1">
    <citation type="submission" date="2021-08" db="EMBL/GenBank/DDBJ databases">
        <title>Chromosome-Level Trichoderma cornu-damae using Hi-C Data.</title>
        <authorList>
            <person name="Kim C.S."/>
        </authorList>
    </citation>
    <scope>NUCLEOTIDE SEQUENCE</scope>
    <source>
        <strain evidence="3">KA19-0412C</strain>
    </source>
</reference>
<dbReference type="Pfam" id="PF02515">
    <property type="entry name" value="CoA_transf_3"/>
    <property type="match status" value="1"/>
</dbReference>
<dbReference type="AlphaFoldDB" id="A0A9P8QU59"/>
<keyword evidence="4" id="KW-1185">Reference proteome</keyword>
<comment type="similarity">
    <text evidence="1">Belongs to the CoA-transferase III family.</text>
</comment>
<dbReference type="Gene3D" id="3.30.1540.10">
    <property type="entry name" value="formyl-coa transferase, domain 3"/>
    <property type="match status" value="1"/>
</dbReference>
<evidence type="ECO:0000313" key="3">
    <source>
        <dbReference type="EMBL" id="KAH6608622.1"/>
    </source>
</evidence>
<dbReference type="Gene3D" id="3.40.50.10540">
    <property type="entry name" value="Crotonobetainyl-coa:carnitine coa-transferase, domain 1"/>
    <property type="match status" value="1"/>
</dbReference>
<dbReference type="OrthoDB" id="5863171at2759"/>
<dbReference type="SUPFAM" id="SSF89796">
    <property type="entry name" value="CoA-transferase family III (CaiB/BaiF)"/>
    <property type="match status" value="1"/>
</dbReference>
<gene>
    <name evidence="3" type="ORF">Trco_001968</name>
</gene>
<evidence type="ECO:0008006" key="5">
    <source>
        <dbReference type="Google" id="ProtNLM"/>
    </source>
</evidence>